<evidence type="ECO:0000313" key="1">
    <source>
        <dbReference type="EMBL" id="KAF3589430.1"/>
    </source>
</evidence>
<protein>
    <submittedName>
        <fullName evidence="1">Uncharacterized protein</fullName>
    </submittedName>
</protein>
<organism evidence="1 2">
    <name type="scientific">Brassica cretica</name>
    <name type="common">Mustard</name>
    <dbReference type="NCBI Taxonomy" id="69181"/>
    <lineage>
        <taxon>Eukaryota</taxon>
        <taxon>Viridiplantae</taxon>
        <taxon>Streptophyta</taxon>
        <taxon>Embryophyta</taxon>
        <taxon>Tracheophyta</taxon>
        <taxon>Spermatophyta</taxon>
        <taxon>Magnoliopsida</taxon>
        <taxon>eudicotyledons</taxon>
        <taxon>Gunneridae</taxon>
        <taxon>Pentapetalae</taxon>
        <taxon>rosids</taxon>
        <taxon>malvids</taxon>
        <taxon>Brassicales</taxon>
        <taxon>Brassicaceae</taxon>
        <taxon>Brassiceae</taxon>
        <taxon>Brassica</taxon>
    </lineage>
</organism>
<dbReference type="Proteomes" id="UP000712600">
    <property type="component" value="Unassembled WGS sequence"/>
</dbReference>
<comment type="caution">
    <text evidence="1">The sequence shown here is derived from an EMBL/GenBank/DDBJ whole genome shotgun (WGS) entry which is preliminary data.</text>
</comment>
<name>A0A8S9S873_BRACR</name>
<gene>
    <name evidence="1" type="ORF">F2Q69_00027918</name>
</gene>
<sequence length="84" mass="9721">MSDVNNHEEEILDNTYVTLVIHQFKLECLGDRLQKKENATATRNDKWRRGDKAMRHFTDSTKILKWINLSTIVGVKIGHDGINV</sequence>
<accession>A0A8S9S873</accession>
<evidence type="ECO:0000313" key="2">
    <source>
        <dbReference type="Proteomes" id="UP000712600"/>
    </source>
</evidence>
<reference evidence="1" key="1">
    <citation type="submission" date="2019-12" db="EMBL/GenBank/DDBJ databases">
        <title>Genome sequencing and annotation of Brassica cretica.</title>
        <authorList>
            <person name="Studholme D.J."/>
            <person name="Sarris P."/>
        </authorList>
    </citation>
    <scope>NUCLEOTIDE SEQUENCE</scope>
    <source>
        <strain evidence="1">PFS-109/04</strain>
        <tissue evidence="1">Leaf</tissue>
    </source>
</reference>
<proteinExistence type="predicted"/>
<dbReference type="EMBL" id="QGKX02000088">
    <property type="protein sequence ID" value="KAF3589430.1"/>
    <property type="molecule type" value="Genomic_DNA"/>
</dbReference>
<dbReference type="AlphaFoldDB" id="A0A8S9S873"/>